<comment type="caution">
    <text evidence="1">The sequence shown here is derived from an EMBL/GenBank/DDBJ whole genome shotgun (WGS) entry which is preliminary data.</text>
</comment>
<accession>A0ABR1SPZ2</accession>
<protein>
    <submittedName>
        <fullName evidence="1">Uncharacterized protein</fullName>
    </submittedName>
</protein>
<reference evidence="1 2" key="1">
    <citation type="submission" date="2023-01" db="EMBL/GenBank/DDBJ databases">
        <title>Analysis of 21 Apiospora genomes using comparative genomics revels a genus with tremendous synthesis potential of carbohydrate active enzymes and secondary metabolites.</title>
        <authorList>
            <person name="Sorensen T."/>
        </authorList>
    </citation>
    <scope>NUCLEOTIDE SEQUENCE [LARGE SCALE GENOMIC DNA]</scope>
    <source>
        <strain evidence="1 2">CBS 20057</strain>
    </source>
</reference>
<dbReference type="EMBL" id="JAQQWI010000004">
    <property type="protein sequence ID" value="KAK8036357.1"/>
    <property type="molecule type" value="Genomic_DNA"/>
</dbReference>
<sequence length="61" mass="7010">MADLGGPLVKVIDRQKSVSELGIDAELVNHMYAENSKRLADYLWYRGEAWTVSAAWRDWQV</sequence>
<dbReference type="Proteomes" id="UP001396898">
    <property type="component" value="Unassembled WGS sequence"/>
</dbReference>
<keyword evidence="2" id="KW-1185">Reference proteome</keyword>
<evidence type="ECO:0000313" key="2">
    <source>
        <dbReference type="Proteomes" id="UP001396898"/>
    </source>
</evidence>
<name>A0ABR1SPZ2_9PEZI</name>
<organism evidence="1 2">
    <name type="scientific">Apiospora marii</name>
    <dbReference type="NCBI Taxonomy" id="335849"/>
    <lineage>
        <taxon>Eukaryota</taxon>
        <taxon>Fungi</taxon>
        <taxon>Dikarya</taxon>
        <taxon>Ascomycota</taxon>
        <taxon>Pezizomycotina</taxon>
        <taxon>Sordariomycetes</taxon>
        <taxon>Xylariomycetidae</taxon>
        <taxon>Amphisphaeriales</taxon>
        <taxon>Apiosporaceae</taxon>
        <taxon>Apiospora</taxon>
    </lineage>
</organism>
<proteinExistence type="predicted"/>
<evidence type="ECO:0000313" key="1">
    <source>
        <dbReference type="EMBL" id="KAK8036357.1"/>
    </source>
</evidence>
<gene>
    <name evidence="1" type="ORF">PG991_001494</name>
</gene>